<protein>
    <submittedName>
        <fullName evidence="1">Uncharacterized protein</fullName>
    </submittedName>
</protein>
<keyword evidence="2" id="KW-1185">Reference proteome</keyword>
<proteinExistence type="predicted"/>
<dbReference type="EMBL" id="CATQJL010000316">
    <property type="protein sequence ID" value="CAJ0605990.1"/>
    <property type="molecule type" value="Genomic_DNA"/>
</dbReference>
<evidence type="ECO:0000313" key="1">
    <source>
        <dbReference type="EMBL" id="CAJ0605990.1"/>
    </source>
</evidence>
<evidence type="ECO:0000313" key="2">
    <source>
        <dbReference type="Proteomes" id="UP001176961"/>
    </source>
</evidence>
<organism evidence="1 2">
    <name type="scientific">Cylicocyclus nassatus</name>
    <name type="common">Nematode worm</name>
    <dbReference type="NCBI Taxonomy" id="53992"/>
    <lineage>
        <taxon>Eukaryota</taxon>
        <taxon>Metazoa</taxon>
        <taxon>Ecdysozoa</taxon>
        <taxon>Nematoda</taxon>
        <taxon>Chromadorea</taxon>
        <taxon>Rhabditida</taxon>
        <taxon>Rhabditina</taxon>
        <taxon>Rhabditomorpha</taxon>
        <taxon>Strongyloidea</taxon>
        <taxon>Strongylidae</taxon>
        <taxon>Cylicocyclus</taxon>
    </lineage>
</organism>
<gene>
    <name evidence="1" type="ORF">CYNAS_LOCUS17973</name>
</gene>
<reference evidence="1" key="1">
    <citation type="submission" date="2023-07" db="EMBL/GenBank/DDBJ databases">
        <authorList>
            <consortium name="CYATHOMIX"/>
        </authorList>
    </citation>
    <scope>NUCLEOTIDE SEQUENCE</scope>
    <source>
        <strain evidence="1">N/A</strain>
    </source>
</reference>
<comment type="caution">
    <text evidence="1">The sequence shown here is derived from an EMBL/GenBank/DDBJ whole genome shotgun (WGS) entry which is preliminary data.</text>
</comment>
<name>A0AA36MD27_CYLNA</name>
<sequence>MTPTTSVCVGFSLLCALWMVSDATVIRREPRALLADALSCFRKQQLRLLNDNSDDLGTQSDDDDYCRELLSKYSTQDIKCLFSPIGCMFRDYVQDRR</sequence>
<dbReference type="Proteomes" id="UP001176961">
    <property type="component" value="Unassembled WGS sequence"/>
</dbReference>
<accession>A0AA36MD27</accession>
<dbReference type="AlphaFoldDB" id="A0AA36MD27"/>